<sequence>MATNNPFSTRQVCGYFYKVVLDAQDEPTPYHRCLPGRVYAIANIEKEHIPNFWFHKGRTDPRNPIHTVPTTMLQLKLSLHLGFIRKPNLTWLVVLGPEWLSWLVQRSHK</sequence>
<dbReference type="AlphaFoldDB" id="A0A2P4YTH6"/>
<keyword evidence="2" id="KW-1185">Reference proteome</keyword>
<evidence type="ECO:0000313" key="2">
    <source>
        <dbReference type="Proteomes" id="UP000237271"/>
    </source>
</evidence>
<gene>
    <name evidence="1" type="ORF">PHPALM_987</name>
</gene>
<protein>
    <submittedName>
        <fullName evidence="1">Uncharacterized protein</fullName>
    </submittedName>
</protein>
<name>A0A2P4YTH6_9STRA</name>
<dbReference type="EMBL" id="NCKW01000173">
    <property type="protein sequence ID" value="POM81091.1"/>
    <property type="molecule type" value="Genomic_DNA"/>
</dbReference>
<organism evidence="1 2">
    <name type="scientific">Phytophthora palmivora</name>
    <dbReference type="NCBI Taxonomy" id="4796"/>
    <lineage>
        <taxon>Eukaryota</taxon>
        <taxon>Sar</taxon>
        <taxon>Stramenopiles</taxon>
        <taxon>Oomycota</taxon>
        <taxon>Peronosporomycetes</taxon>
        <taxon>Peronosporales</taxon>
        <taxon>Peronosporaceae</taxon>
        <taxon>Phytophthora</taxon>
    </lineage>
</organism>
<proteinExistence type="predicted"/>
<accession>A0A2P4YTH6</accession>
<comment type="caution">
    <text evidence="1">The sequence shown here is derived from an EMBL/GenBank/DDBJ whole genome shotgun (WGS) entry which is preliminary data.</text>
</comment>
<evidence type="ECO:0000313" key="1">
    <source>
        <dbReference type="EMBL" id="POM81091.1"/>
    </source>
</evidence>
<dbReference type="Proteomes" id="UP000237271">
    <property type="component" value="Unassembled WGS sequence"/>
</dbReference>
<reference evidence="1 2" key="1">
    <citation type="journal article" date="2017" name="Genome Biol. Evol.">
        <title>Phytophthora megakarya and P. palmivora, closely related causal agents of cacao black pod rot, underwent increases in genome sizes and gene numbers by different mechanisms.</title>
        <authorList>
            <person name="Ali S.S."/>
            <person name="Shao J."/>
            <person name="Lary D.J."/>
            <person name="Kronmiller B."/>
            <person name="Shen D."/>
            <person name="Strem M.D."/>
            <person name="Amoako-Attah I."/>
            <person name="Akrofi A.Y."/>
            <person name="Begoude B.A."/>
            <person name="Ten Hoopen G.M."/>
            <person name="Coulibaly K."/>
            <person name="Kebe B.I."/>
            <person name="Melnick R.L."/>
            <person name="Guiltinan M.J."/>
            <person name="Tyler B.M."/>
            <person name="Meinhardt L.W."/>
            <person name="Bailey B.A."/>
        </authorList>
    </citation>
    <scope>NUCLEOTIDE SEQUENCE [LARGE SCALE GENOMIC DNA]</scope>
    <source>
        <strain evidence="2">sbr112.9</strain>
    </source>
</reference>